<proteinExistence type="predicted"/>
<dbReference type="Proteomes" id="UP000193577">
    <property type="component" value="Unassembled WGS sequence"/>
</dbReference>
<feature type="domain" description="Predicted hydrolase N-terminal" evidence="1">
    <location>
        <begin position="7"/>
        <end position="184"/>
    </location>
</feature>
<keyword evidence="3" id="KW-1185">Reference proteome</keyword>
<dbReference type="EMBL" id="NCXO01000019">
    <property type="protein sequence ID" value="OSC33606.1"/>
    <property type="molecule type" value="Genomic_DNA"/>
</dbReference>
<dbReference type="RefSeq" id="WP_085303849.1">
    <property type="nucleotide sequence ID" value="NZ_AP022594.1"/>
</dbReference>
<accession>A0A7I7SE30</accession>
<protein>
    <recommendedName>
        <fullName evidence="1">Predicted hydrolase N-terminal domain-containing protein</fullName>
    </recommendedName>
</protein>
<evidence type="ECO:0000313" key="2">
    <source>
        <dbReference type="EMBL" id="OSC33606.1"/>
    </source>
</evidence>
<reference evidence="2 3" key="1">
    <citation type="submission" date="2017-04" db="EMBL/GenBank/DDBJ databases">
        <title>The new phylogeny of genus Mycobacterium.</title>
        <authorList>
            <person name="Tortoli E."/>
            <person name="Trovato A."/>
            <person name="Cirillo D.M."/>
        </authorList>
    </citation>
    <scope>NUCLEOTIDE SEQUENCE [LARGE SCALE GENOMIC DNA]</scope>
    <source>
        <strain evidence="2 3">KCTC 19819</strain>
    </source>
</reference>
<sequence length="506" mass="53144">MEPPVLVNLDIAQLCAQAGGDPWKLNDEVQAGDPAEINNLADAFHNSLACIEETDANWVQAKQRFQQAYQHDGGSRHPINESAEVIATTEQLHLQRGQVEQIAVGLETIATALATAQTDSEAALAWPNVALHFLDEAISAAEADGQDTTAYYNSAVTVVREALDEITGIRATYTTVLSTQEAVMTASTGYHPQVIDDFDGAADDDPTPAAQRYDQTHRDADQALVDHAQQTGEWTDDARAAAARLRDSATVADPDAPAEARRLAGERLDDYNNATFIGPLPQDTVLGGDARSTARTRLALQRQLEAGEFAPGYKAMTADEATKLLDQVEAKARVNALRGLQLQLQQAGMTPEGAAKVVDGIAQGTVPQEYVDAASAAGSAFGAGEDAIKKFSELVPTGRHWGPGTAFSADDIKALGRLGGRVGFVGNVIDLGNAVYDLTHGVSPAEVAAKTGGGMLGAWSYGTLGMTAGGFIAGPPGAFIGALLLGTYGSIKGQEAGEKALHWVTE</sequence>
<name>A0A7I7SE30_9MYCO</name>
<organism evidence="2 3">
    <name type="scientific">Mycolicibacillus koreensis</name>
    <dbReference type="NCBI Taxonomy" id="1069220"/>
    <lineage>
        <taxon>Bacteria</taxon>
        <taxon>Bacillati</taxon>
        <taxon>Actinomycetota</taxon>
        <taxon>Actinomycetes</taxon>
        <taxon>Mycobacteriales</taxon>
        <taxon>Mycobacteriaceae</taxon>
        <taxon>Mycolicibacillus</taxon>
    </lineage>
</organism>
<dbReference type="OrthoDB" id="4509678at2"/>
<comment type="caution">
    <text evidence="2">The sequence shown here is derived from an EMBL/GenBank/DDBJ whole genome shotgun (WGS) entry which is preliminary data.</text>
</comment>
<dbReference type="Pfam" id="PF22905">
    <property type="entry name" value="Hydro_N_hd"/>
    <property type="match status" value="1"/>
</dbReference>
<dbReference type="InterPro" id="IPR054469">
    <property type="entry name" value="Pred_hydrolase_N"/>
</dbReference>
<gene>
    <name evidence="2" type="ORF">B8W67_10185</name>
</gene>
<dbReference type="AlphaFoldDB" id="A0A7I7SE30"/>
<evidence type="ECO:0000259" key="1">
    <source>
        <dbReference type="Pfam" id="PF22905"/>
    </source>
</evidence>
<evidence type="ECO:0000313" key="3">
    <source>
        <dbReference type="Proteomes" id="UP000193577"/>
    </source>
</evidence>